<evidence type="ECO:0000259" key="5">
    <source>
        <dbReference type="Pfam" id="PF07992"/>
    </source>
</evidence>
<evidence type="ECO:0000256" key="1">
    <source>
        <dbReference type="ARBA" id="ARBA00006442"/>
    </source>
</evidence>
<dbReference type="OrthoDB" id="202203at2759"/>
<dbReference type="AlphaFoldDB" id="A0A8J5UML3"/>
<dbReference type="InterPro" id="IPR023753">
    <property type="entry name" value="FAD/NAD-binding_dom"/>
</dbReference>
<comment type="similarity">
    <text evidence="1">Belongs to the FAD-dependent oxidoreductase family.</text>
</comment>
<evidence type="ECO:0000256" key="4">
    <source>
        <dbReference type="ARBA" id="ARBA00023002"/>
    </source>
</evidence>
<dbReference type="PANTHER" id="PTHR43735:SF3">
    <property type="entry name" value="FERROPTOSIS SUPPRESSOR PROTEIN 1"/>
    <property type="match status" value="1"/>
</dbReference>
<organism evidence="6 7">
    <name type="scientific">[Candida] subhashii</name>
    <dbReference type="NCBI Taxonomy" id="561895"/>
    <lineage>
        <taxon>Eukaryota</taxon>
        <taxon>Fungi</taxon>
        <taxon>Dikarya</taxon>
        <taxon>Ascomycota</taxon>
        <taxon>Saccharomycotina</taxon>
        <taxon>Pichiomycetes</taxon>
        <taxon>Debaryomycetaceae</taxon>
        <taxon>Spathaspora</taxon>
    </lineage>
</organism>
<evidence type="ECO:0000313" key="7">
    <source>
        <dbReference type="Proteomes" id="UP000694255"/>
    </source>
</evidence>
<keyword evidence="7" id="KW-1185">Reference proteome</keyword>
<protein>
    <recommendedName>
        <fullName evidence="5">FAD/NAD(P)-binding domain-containing protein</fullName>
    </recommendedName>
</protein>
<gene>
    <name evidence="6" type="ORF">J8A68_003345</name>
</gene>
<dbReference type="Pfam" id="PF07992">
    <property type="entry name" value="Pyr_redox_2"/>
    <property type="match status" value="1"/>
</dbReference>
<keyword evidence="2" id="KW-0285">Flavoprotein</keyword>
<keyword evidence="3" id="KW-0274">FAD</keyword>
<evidence type="ECO:0000256" key="2">
    <source>
        <dbReference type="ARBA" id="ARBA00022630"/>
    </source>
</evidence>
<evidence type="ECO:0000256" key="3">
    <source>
        <dbReference type="ARBA" id="ARBA00022827"/>
    </source>
</evidence>
<keyword evidence="4" id="KW-0560">Oxidoreductase</keyword>
<reference evidence="6 7" key="1">
    <citation type="journal article" date="2021" name="DNA Res.">
        <title>Genome analysis of Candida subhashii reveals its hybrid nature and dual mitochondrial genome conformations.</title>
        <authorList>
            <person name="Mixao V."/>
            <person name="Hegedusova E."/>
            <person name="Saus E."/>
            <person name="Pryszcz L.P."/>
            <person name="Cillingova A."/>
            <person name="Nosek J."/>
            <person name="Gabaldon T."/>
        </authorList>
    </citation>
    <scope>NUCLEOTIDE SEQUENCE [LARGE SCALE GENOMIC DNA]</scope>
    <source>
        <strain evidence="6 7">CBS 10753</strain>
    </source>
</reference>
<dbReference type="GO" id="GO:0004174">
    <property type="term" value="F:electron-transferring-flavoprotein dehydrogenase activity"/>
    <property type="evidence" value="ECO:0007669"/>
    <property type="project" value="TreeGrafter"/>
</dbReference>
<feature type="domain" description="FAD/NAD(P)-binding" evidence="5">
    <location>
        <begin position="7"/>
        <end position="287"/>
    </location>
</feature>
<dbReference type="GO" id="GO:0005737">
    <property type="term" value="C:cytoplasm"/>
    <property type="evidence" value="ECO:0007669"/>
    <property type="project" value="TreeGrafter"/>
</dbReference>
<evidence type="ECO:0000313" key="6">
    <source>
        <dbReference type="EMBL" id="KAG7663167.1"/>
    </source>
</evidence>
<accession>A0A8J5UML3</accession>
<dbReference type="RefSeq" id="XP_049263399.1">
    <property type="nucleotide sequence ID" value="XM_049407192.1"/>
</dbReference>
<dbReference type="Proteomes" id="UP000694255">
    <property type="component" value="Unassembled WGS sequence"/>
</dbReference>
<comment type="caution">
    <text evidence="6">The sequence shown here is derived from an EMBL/GenBank/DDBJ whole genome shotgun (WGS) entry which is preliminary data.</text>
</comment>
<sequence length="374" mass="42200">MTTNTKEVIILGASYAGVLALKTLLSRKNPSEISINVKIISPNDHTYVNIASPRLLTEPEKIQQVLFSLQKLIDRLTANTIHKVEYIQGSVKEVDLDERKVYLHKSDMVFYYDNLIVATGTRMDSAVFKLDNIRDHNYTIQELNKLVENIKEAESIAVIGAGITGVEVVGELASNYSKTKSIDLYTGAEYPLPELRESHRIAAAERLTNFGVNIINNERVGVNKDMKSVILNDGTTKQYSLIIPAFRNFPNTEFLPKQVLNDSGYVYTDKHLRLEQYHNVFCLGDIIEMGAGSCIDLMFSQKEVFESVVDFEIFEQKSVQLKEHKKSETGYRYVIPLGKDGGIGAAYGFSLPNFIVRLSKAKDYYIPRGKDFFT</sequence>
<proteinExistence type="inferred from homology"/>
<dbReference type="GO" id="GO:0050660">
    <property type="term" value="F:flavin adenine dinucleotide binding"/>
    <property type="evidence" value="ECO:0007669"/>
    <property type="project" value="TreeGrafter"/>
</dbReference>
<dbReference type="GeneID" id="73470146"/>
<dbReference type="PANTHER" id="PTHR43735">
    <property type="entry name" value="APOPTOSIS-INDUCING FACTOR 1"/>
    <property type="match status" value="1"/>
</dbReference>
<name>A0A8J5UML3_9ASCO</name>
<dbReference type="EMBL" id="JAGSYN010000144">
    <property type="protein sequence ID" value="KAG7663167.1"/>
    <property type="molecule type" value="Genomic_DNA"/>
</dbReference>